<keyword evidence="1 4" id="KW-0808">Transferase</keyword>
<dbReference type="Gene3D" id="3.40.630.30">
    <property type="match status" value="1"/>
</dbReference>
<organism evidence="4 5">
    <name type="scientific">Roseovarius litorisediminis</name>
    <dbReference type="NCBI Taxonomy" id="1312363"/>
    <lineage>
        <taxon>Bacteria</taxon>
        <taxon>Pseudomonadati</taxon>
        <taxon>Pseudomonadota</taxon>
        <taxon>Alphaproteobacteria</taxon>
        <taxon>Rhodobacterales</taxon>
        <taxon>Roseobacteraceae</taxon>
        <taxon>Roseovarius</taxon>
    </lineage>
</organism>
<sequence>MIHVRRAGSLDAGAMADLLNAIIARGGTTAHTQLVTRSTIISWMARHGDQAAWHLAENDRGDLIGFQFIEPHSDLPPDACDVATFVRLGQTGLGIGSSLFDATRSAAHALGYKWINATIRADNTGGLAYYQSRGFEDYARHPDIQLGDGTVTDKISKRFNL</sequence>
<dbReference type="OrthoDB" id="5997585at2"/>
<dbReference type="InterPro" id="IPR050832">
    <property type="entry name" value="Bact_Acetyltransf"/>
</dbReference>
<dbReference type="SUPFAM" id="SSF55729">
    <property type="entry name" value="Acyl-CoA N-acyltransferases (Nat)"/>
    <property type="match status" value="1"/>
</dbReference>
<dbReference type="Proteomes" id="UP000193827">
    <property type="component" value="Unassembled WGS sequence"/>
</dbReference>
<proteinExistence type="predicted"/>
<dbReference type="PANTHER" id="PTHR43877">
    <property type="entry name" value="AMINOALKYLPHOSPHONATE N-ACETYLTRANSFERASE-RELATED-RELATED"/>
    <property type="match status" value="1"/>
</dbReference>
<dbReference type="EMBL" id="FWFL01000005">
    <property type="protein sequence ID" value="SLN43952.1"/>
    <property type="molecule type" value="Genomic_DNA"/>
</dbReference>
<evidence type="ECO:0000256" key="2">
    <source>
        <dbReference type="ARBA" id="ARBA00023315"/>
    </source>
</evidence>
<dbReference type="Pfam" id="PF00583">
    <property type="entry name" value="Acetyltransf_1"/>
    <property type="match status" value="1"/>
</dbReference>
<evidence type="ECO:0000259" key="3">
    <source>
        <dbReference type="PROSITE" id="PS51186"/>
    </source>
</evidence>
<dbReference type="InterPro" id="IPR000182">
    <property type="entry name" value="GNAT_dom"/>
</dbReference>
<reference evidence="4 5" key="1">
    <citation type="submission" date="2017-03" db="EMBL/GenBank/DDBJ databases">
        <authorList>
            <person name="Afonso C.L."/>
            <person name="Miller P.J."/>
            <person name="Scott M.A."/>
            <person name="Spackman E."/>
            <person name="Goraichik I."/>
            <person name="Dimitrov K.M."/>
            <person name="Suarez D.L."/>
            <person name="Swayne D.E."/>
        </authorList>
    </citation>
    <scope>NUCLEOTIDE SEQUENCE [LARGE SCALE GENOMIC DNA]</scope>
    <source>
        <strain evidence="4 5">CECT 8287</strain>
    </source>
</reference>
<dbReference type="AlphaFoldDB" id="A0A1Y5SM65"/>
<evidence type="ECO:0000256" key="1">
    <source>
        <dbReference type="ARBA" id="ARBA00022679"/>
    </source>
</evidence>
<feature type="domain" description="N-acetyltransferase" evidence="3">
    <location>
        <begin position="2"/>
        <end position="161"/>
    </location>
</feature>
<keyword evidence="5" id="KW-1185">Reference proteome</keyword>
<gene>
    <name evidence="4" type="primary">ywnH</name>
    <name evidence="4" type="ORF">PEL8287_02217</name>
</gene>
<evidence type="ECO:0000313" key="4">
    <source>
        <dbReference type="EMBL" id="SLN43952.1"/>
    </source>
</evidence>
<evidence type="ECO:0000313" key="5">
    <source>
        <dbReference type="Proteomes" id="UP000193827"/>
    </source>
</evidence>
<dbReference type="GO" id="GO:0102971">
    <property type="term" value="F:phosphinothricin N-acetyltransferase activity"/>
    <property type="evidence" value="ECO:0007669"/>
    <property type="project" value="UniProtKB-EC"/>
</dbReference>
<dbReference type="EC" id="2.3.1.183" evidence="4"/>
<accession>A0A1Y5SM65</accession>
<name>A0A1Y5SM65_9RHOB</name>
<dbReference type="InterPro" id="IPR016181">
    <property type="entry name" value="Acyl_CoA_acyltransferase"/>
</dbReference>
<protein>
    <submittedName>
        <fullName evidence="4">Putative phosphinothricin acetyltransferase YwnH</fullName>
        <ecNumber evidence="4">2.3.1.183</ecNumber>
    </submittedName>
</protein>
<dbReference type="PROSITE" id="PS51186">
    <property type="entry name" value="GNAT"/>
    <property type="match status" value="1"/>
</dbReference>
<keyword evidence="2 4" id="KW-0012">Acyltransferase</keyword>
<dbReference type="RefSeq" id="WP_085892443.1">
    <property type="nucleotide sequence ID" value="NZ_FWFL01000005.1"/>
</dbReference>